<accession>A0A1H8UCG8</accession>
<dbReference type="Proteomes" id="UP000198582">
    <property type="component" value="Unassembled WGS sequence"/>
</dbReference>
<keyword evidence="15" id="KW-1185">Reference proteome</keyword>
<keyword evidence="5 13" id="KW-0812">Transmembrane</keyword>
<keyword evidence="3" id="KW-0813">Transport</keyword>
<evidence type="ECO:0000256" key="6">
    <source>
        <dbReference type="ARBA" id="ARBA00022826"/>
    </source>
</evidence>
<dbReference type="RefSeq" id="WP_091616208.1">
    <property type="nucleotide sequence ID" value="NZ_FOEF01000003.1"/>
</dbReference>
<reference evidence="14 15" key="1">
    <citation type="submission" date="2016-10" db="EMBL/GenBank/DDBJ databases">
        <authorList>
            <person name="de Groot N.N."/>
        </authorList>
    </citation>
    <scope>NUCLEOTIDE SEQUENCE [LARGE SCALE GENOMIC DNA]</scope>
    <source>
        <strain evidence="14 15">DSM 44993</strain>
    </source>
</reference>
<gene>
    <name evidence="14" type="ORF">SAMN04489732_103202</name>
</gene>
<dbReference type="OrthoDB" id="7626281at2"/>
<dbReference type="GO" id="GO:0016020">
    <property type="term" value="C:membrane"/>
    <property type="evidence" value="ECO:0007669"/>
    <property type="project" value="UniProtKB-SubCell"/>
</dbReference>
<evidence type="ECO:0000313" key="14">
    <source>
        <dbReference type="EMBL" id="SEP00920.1"/>
    </source>
</evidence>
<feature type="transmembrane region" description="Helical" evidence="13">
    <location>
        <begin position="52"/>
        <end position="69"/>
    </location>
</feature>
<evidence type="ECO:0000256" key="9">
    <source>
        <dbReference type="ARBA" id="ARBA00023065"/>
    </source>
</evidence>
<comment type="similarity">
    <text evidence="2">Belongs to the TMEM175 family.</text>
</comment>
<evidence type="ECO:0000256" key="4">
    <source>
        <dbReference type="ARBA" id="ARBA00022538"/>
    </source>
</evidence>
<feature type="transmembrane region" description="Helical" evidence="13">
    <location>
        <begin position="12"/>
        <end position="32"/>
    </location>
</feature>
<evidence type="ECO:0000256" key="11">
    <source>
        <dbReference type="ARBA" id="ARBA00023303"/>
    </source>
</evidence>
<dbReference type="GO" id="GO:0015252">
    <property type="term" value="F:proton channel activity"/>
    <property type="evidence" value="ECO:0007669"/>
    <property type="project" value="InterPro"/>
</dbReference>
<evidence type="ECO:0000256" key="12">
    <source>
        <dbReference type="ARBA" id="ARBA00034430"/>
    </source>
</evidence>
<dbReference type="PANTHER" id="PTHR31462:SF5">
    <property type="entry name" value="ENDOSOMAL_LYSOSOMAL PROTON CHANNEL TMEM175"/>
    <property type="match status" value="1"/>
</dbReference>
<dbReference type="InterPro" id="IPR010617">
    <property type="entry name" value="TMEM175-like"/>
</dbReference>
<evidence type="ECO:0000256" key="10">
    <source>
        <dbReference type="ARBA" id="ARBA00023136"/>
    </source>
</evidence>
<evidence type="ECO:0000256" key="13">
    <source>
        <dbReference type="SAM" id="Phobius"/>
    </source>
</evidence>
<organism evidence="14 15">
    <name type="scientific">Amycolatopsis saalfeldensis</name>
    <dbReference type="NCBI Taxonomy" id="394193"/>
    <lineage>
        <taxon>Bacteria</taxon>
        <taxon>Bacillati</taxon>
        <taxon>Actinomycetota</taxon>
        <taxon>Actinomycetes</taxon>
        <taxon>Pseudonocardiales</taxon>
        <taxon>Pseudonocardiaceae</taxon>
        <taxon>Amycolatopsis</taxon>
    </lineage>
</organism>
<sequence length="206" mass="22894">MQKTRSPERLVFFTDAVAAIALTLLVLPLSELVPELAAEKADAIQVFTDNQWKVYTFLLSFAVIARLWYAHHQIFEHVEAYNAALVYLNFGWILTIAVLPFPTQIVGAFQTSRFAVLFYIGTVLVNSLCYTAMVLVIRRSPEVHGDADPIDDQGMANSMLTSGAFLVAFIVGAIWPHLGYWALLLVAASQWIARWIKPRPAPANGS</sequence>
<feature type="transmembrane region" description="Helical" evidence="13">
    <location>
        <begin position="81"/>
        <end position="102"/>
    </location>
</feature>
<evidence type="ECO:0000256" key="3">
    <source>
        <dbReference type="ARBA" id="ARBA00022448"/>
    </source>
</evidence>
<keyword evidence="11" id="KW-0407">Ion channel</keyword>
<keyword evidence="10 13" id="KW-0472">Membrane</keyword>
<keyword evidence="4" id="KW-0633">Potassium transport</keyword>
<keyword evidence="6" id="KW-0631">Potassium channel</keyword>
<dbReference type="GO" id="GO:0005267">
    <property type="term" value="F:potassium channel activity"/>
    <property type="evidence" value="ECO:0007669"/>
    <property type="project" value="UniProtKB-KW"/>
</dbReference>
<dbReference type="AlphaFoldDB" id="A0A1H8UCG8"/>
<dbReference type="EMBL" id="FOEF01000003">
    <property type="protein sequence ID" value="SEP00920.1"/>
    <property type="molecule type" value="Genomic_DNA"/>
</dbReference>
<keyword evidence="7" id="KW-0630">Potassium</keyword>
<keyword evidence="8 13" id="KW-1133">Transmembrane helix</keyword>
<evidence type="ECO:0000313" key="15">
    <source>
        <dbReference type="Proteomes" id="UP000198582"/>
    </source>
</evidence>
<evidence type="ECO:0000256" key="7">
    <source>
        <dbReference type="ARBA" id="ARBA00022958"/>
    </source>
</evidence>
<name>A0A1H8UCG8_9PSEU</name>
<feature type="transmembrane region" description="Helical" evidence="13">
    <location>
        <begin position="114"/>
        <end position="137"/>
    </location>
</feature>
<evidence type="ECO:0000256" key="2">
    <source>
        <dbReference type="ARBA" id="ARBA00006920"/>
    </source>
</evidence>
<comment type="catalytic activity">
    <reaction evidence="12">
        <text>K(+)(in) = K(+)(out)</text>
        <dbReference type="Rhea" id="RHEA:29463"/>
        <dbReference type="ChEBI" id="CHEBI:29103"/>
    </reaction>
</comment>
<comment type="subcellular location">
    <subcellularLocation>
        <location evidence="1">Membrane</location>
        <topology evidence="1">Multi-pass membrane protein</topology>
    </subcellularLocation>
</comment>
<keyword evidence="9" id="KW-0406">Ion transport</keyword>
<evidence type="ECO:0000256" key="5">
    <source>
        <dbReference type="ARBA" id="ARBA00022692"/>
    </source>
</evidence>
<dbReference type="STRING" id="394193.SAMN04489732_103202"/>
<evidence type="ECO:0000256" key="8">
    <source>
        <dbReference type="ARBA" id="ARBA00022989"/>
    </source>
</evidence>
<dbReference type="Pfam" id="PF06736">
    <property type="entry name" value="TMEM175"/>
    <property type="match status" value="1"/>
</dbReference>
<evidence type="ECO:0000256" key="1">
    <source>
        <dbReference type="ARBA" id="ARBA00004141"/>
    </source>
</evidence>
<dbReference type="PANTHER" id="PTHR31462">
    <property type="entry name" value="ENDOSOMAL/LYSOSOMAL POTASSIUM CHANNEL TMEM175"/>
    <property type="match status" value="1"/>
</dbReference>
<proteinExistence type="inferred from homology"/>
<protein>
    <submittedName>
        <fullName evidence="14">Uncharacterized membrane protein</fullName>
    </submittedName>
</protein>